<dbReference type="Proteomes" id="UP001311915">
    <property type="component" value="Unassembled WGS sequence"/>
</dbReference>
<dbReference type="AlphaFoldDB" id="A0AAV9K505"/>
<name>A0AAV9K505_9SOLN</name>
<reference evidence="1 2" key="1">
    <citation type="submission" date="2023-10" db="EMBL/GenBank/DDBJ databases">
        <title>Genome-Wide Identification Analysis in wild type Solanum Pinnatisectum Reveals Some Genes Defensing Phytophthora Infestans.</title>
        <authorList>
            <person name="Sun C."/>
        </authorList>
    </citation>
    <scope>NUCLEOTIDE SEQUENCE [LARGE SCALE GENOMIC DNA]</scope>
    <source>
        <strain evidence="1">LQN</strain>
        <tissue evidence="1">Leaf</tissue>
    </source>
</reference>
<proteinExistence type="predicted"/>
<comment type="caution">
    <text evidence="1">The sequence shown here is derived from an EMBL/GenBank/DDBJ whole genome shotgun (WGS) entry which is preliminary data.</text>
</comment>
<keyword evidence="2" id="KW-1185">Reference proteome</keyword>
<sequence length="49" mass="5977">MTYFKKREDKKIPKKLLFCIDCKSETNPMERNNFVFNDIWKGQDYANDI</sequence>
<organism evidence="1 2">
    <name type="scientific">Solanum pinnatisectum</name>
    <name type="common">tansyleaf nightshade</name>
    <dbReference type="NCBI Taxonomy" id="50273"/>
    <lineage>
        <taxon>Eukaryota</taxon>
        <taxon>Viridiplantae</taxon>
        <taxon>Streptophyta</taxon>
        <taxon>Embryophyta</taxon>
        <taxon>Tracheophyta</taxon>
        <taxon>Spermatophyta</taxon>
        <taxon>Magnoliopsida</taxon>
        <taxon>eudicotyledons</taxon>
        <taxon>Gunneridae</taxon>
        <taxon>Pentapetalae</taxon>
        <taxon>asterids</taxon>
        <taxon>lamiids</taxon>
        <taxon>Solanales</taxon>
        <taxon>Solanaceae</taxon>
        <taxon>Solanoideae</taxon>
        <taxon>Solaneae</taxon>
        <taxon>Solanum</taxon>
    </lineage>
</organism>
<protein>
    <submittedName>
        <fullName evidence="1">Uncharacterized protein</fullName>
    </submittedName>
</protein>
<dbReference type="EMBL" id="JAWPEI010000012">
    <property type="protein sequence ID" value="KAK4708309.1"/>
    <property type="molecule type" value="Genomic_DNA"/>
</dbReference>
<accession>A0AAV9K505</accession>
<evidence type="ECO:0000313" key="1">
    <source>
        <dbReference type="EMBL" id="KAK4708309.1"/>
    </source>
</evidence>
<evidence type="ECO:0000313" key="2">
    <source>
        <dbReference type="Proteomes" id="UP001311915"/>
    </source>
</evidence>
<gene>
    <name evidence="1" type="ORF">R3W88_029234</name>
</gene>